<dbReference type="RefSeq" id="WP_171605770.1">
    <property type="nucleotide sequence ID" value="NZ_WHPF01000001.1"/>
</dbReference>
<dbReference type="EMBL" id="WHPF01000001">
    <property type="protein sequence ID" value="NNV53853.1"/>
    <property type="molecule type" value="Genomic_DNA"/>
</dbReference>
<keyword evidence="2" id="KW-1185">Reference proteome</keyword>
<organism evidence="1 2">
    <name type="scientific">Limnovirga soli</name>
    <dbReference type="NCBI Taxonomy" id="2656915"/>
    <lineage>
        <taxon>Bacteria</taxon>
        <taxon>Pseudomonadati</taxon>
        <taxon>Bacteroidota</taxon>
        <taxon>Chitinophagia</taxon>
        <taxon>Chitinophagales</taxon>
        <taxon>Chitinophagaceae</taxon>
        <taxon>Limnovirga</taxon>
    </lineage>
</organism>
<protein>
    <submittedName>
        <fullName evidence="1">Uncharacterized protein</fullName>
    </submittedName>
</protein>
<accession>A0A8J8JRQ1</accession>
<gene>
    <name evidence="1" type="ORF">GD597_00185</name>
</gene>
<dbReference type="Proteomes" id="UP000598971">
    <property type="component" value="Unassembled WGS sequence"/>
</dbReference>
<dbReference type="AlphaFoldDB" id="A0A8J8JRQ1"/>
<name>A0A8J8JRQ1_9BACT</name>
<evidence type="ECO:0000313" key="1">
    <source>
        <dbReference type="EMBL" id="NNV53853.1"/>
    </source>
</evidence>
<comment type="caution">
    <text evidence="1">The sequence shown here is derived from an EMBL/GenBank/DDBJ whole genome shotgun (WGS) entry which is preliminary data.</text>
</comment>
<reference evidence="1" key="1">
    <citation type="submission" date="2019-10" db="EMBL/GenBank/DDBJ databases">
        <title>Draft genome sequence of Panacibacter sp. KCS-6.</title>
        <authorList>
            <person name="Yim K.J."/>
        </authorList>
    </citation>
    <scope>NUCLEOTIDE SEQUENCE</scope>
    <source>
        <strain evidence="1">KCS-6</strain>
    </source>
</reference>
<sequence length="195" mass="22461">MAVIDPQTFEQLKLISEKEWGIIFKELVIYCELRLTKIGFVPRTEKDVKNGEDFANDAIEKLFNGDRAWDFIRFPDVLIHLKGVAKSLIWSHIKSSLRSTVKKELTSIVFDDSEDFESFSDIATTEDPETIIISDENWKDIENHFGGDSDGFIMFCDWIDEVPARDIAKKYNVDVAAVYNTIKKGKRIITKIFTI</sequence>
<evidence type="ECO:0000313" key="2">
    <source>
        <dbReference type="Proteomes" id="UP000598971"/>
    </source>
</evidence>
<proteinExistence type="predicted"/>